<feature type="domain" description="Endonuclease GajA/Old nuclease/RecF-like AAA" evidence="1">
    <location>
        <begin position="279"/>
        <end position="331"/>
    </location>
</feature>
<dbReference type="RefSeq" id="WP_174632202.1">
    <property type="nucleotide sequence ID" value="NZ_CP049074.1"/>
</dbReference>
<dbReference type="GO" id="GO:0005524">
    <property type="term" value="F:ATP binding"/>
    <property type="evidence" value="ECO:0007669"/>
    <property type="project" value="InterPro"/>
</dbReference>
<evidence type="ECO:0000259" key="2">
    <source>
        <dbReference type="Pfam" id="PF13304"/>
    </source>
</evidence>
<dbReference type="KEGG" id="mten:GWK48_10875"/>
<dbReference type="AlphaFoldDB" id="A0A6N0P0L7"/>
<evidence type="ECO:0000313" key="4">
    <source>
        <dbReference type="Proteomes" id="UP000509301"/>
    </source>
</evidence>
<dbReference type="Gene3D" id="3.40.50.300">
    <property type="entry name" value="P-loop containing nucleotide triphosphate hydrolases"/>
    <property type="match status" value="1"/>
</dbReference>
<protein>
    <submittedName>
        <fullName evidence="3">AAA family ATPase</fullName>
    </submittedName>
</protein>
<proteinExistence type="predicted"/>
<keyword evidence="4" id="KW-1185">Reference proteome</keyword>
<dbReference type="InterPro" id="IPR003959">
    <property type="entry name" value="ATPase_AAA_core"/>
</dbReference>
<dbReference type="PANTHER" id="PTHR43581">
    <property type="entry name" value="ATP/GTP PHOSPHATASE"/>
    <property type="match status" value="1"/>
</dbReference>
<sequence>MIYRAKVEGEGLAIIDFDAKGYGVYDDHYNLVRALAHNGKVYVNVDKGTAYIYLVKDKPDTLPDDKDFLVHDFKVVKYEECKDAKELQGFDGTLINRETNTATYLFTHKEIGPSFYLEVDYTYEGEGDNLIVGFLAESEPDSKTNCNGQLLGGCEKYYAKGSYAVGFNPIYSRKLQTPNSPIKDIVLVNPDGNCELLPVHVSEVKGRHTLKVVYDYGSLTVSLDMAGTPPIYLGPNGKPGHIYVVGNSGAAGSRIRINSLILYDGKYLGVKEVQQVGFEEVRIKNFKGISEGSVDLGKVNVIIGANNAGKTSLLEALYLLASAEQRPAGFNDSIELLAYLHGIENNAQKSRSLFHFYNTQLPVEIEGGKRRVKITYENNVIKKVLEGDKEVTEGEQRALFVNSLLLRKYISYIENNWETISNMTDVIKEVISDINEVNNEEYIPTITFEPFAGQNTFYLMRSDGKRVRLFDLGEGLQIFLTVRLLYEYLKPGLILWDDIESHLNPKLLGHIIAWFENIPGQVVITTHNLAVAEDIIENFGARCLAIDVKNDGKLVKKEIDNLSKYLKLNVDPRVIVRGETVG</sequence>
<accession>A0A6N0P0L7</accession>
<evidence type="ECO:0000313" key="3">
    <source>
        <dbReference type="EMBL" id="QKR00820.1"/>
    </source>
</evidence>
<dbReference type="Pfam" id="PF13304">
    <property type="entry name" value="AAA_21"/>
    <property type="match status" value="1"/>
</dbReference>
<organism evidence="3 4">
    <name type="scientific">Metallosphaera tengchongensis</name>
    <dbReference type="NCBI Taxonomy" id="1532350"/>
    <lineage>
        <taxon>Archaea</taxon>
        <taxon>Thermoproteota</taxon>
        <taxon>Thermoprotei</taxon>
        <taxon>Sulfolobales</taxon>
        <taxon>Sulfolobaceae</taxon>
        <taxon>Metallosphaera</taxon>
    </lineage>
</organism>
<dbReference type="SUPFAM" id="SSF52540">
    <property type="entry name" value="P-loop containing nucleoside triphosphate hydrolases"/>
    <property type="match status" value="1"/>
</dbReference>
<dbReference type="InterPro" id="IPR051396">
    <property type="entry name" value="Bact_Antivir_Def_Nuclease"/>
</dbReference>
<gene>
    <name evidence="3" type="ORF">GWK48_10875</name>
</gene>
<dbReference type="Proteomes" id="UP000509301">
    <property type="component" value="Chromosome"/>
</dbReference>
<evidence type="ECO:0000259" key="1">
    <source>
        <dbReference type="Pfam" id="PF13175"/>
    </source>
</evidence>
<reference evidence="3 4" key="1">
    <citation type="submission" date="2020-02" db="EMBL/GenBank/DDBJ databases">
        <title>Comparative genome analysis reveals the metabolism and evolution of the thermophilic archaeal genus Metallosphaera.</title>
        <authorList>
            <person name="Jiang C."/>
        </authorList>
    </citation>
    <scope>NUCLEOTIDE SEQUENCE [LARGE SCALE GENOMIC DNA]</scope>
    <source>
        <strain evidence="3 4">Ric-A</strain>
    </source>
</reference>
<dbReference type="PANTHER" id="PTHR43581:SF4">
    <property type="entry name" value="ATP_GTP PHOSPHATASE"/>
    <property type="match status" value="1"/>
</dbReference>
<feature type="domain" description="ATPase AAA-type core" evidence="2">
    <location>
        <begin position="414"/>
        <end position="531"/>
    </location>
</feature>
<dbReference type="GO" id="GO:0016887">
    <property type="term" value="F:ATP hydrolysis activity"/>
    <property type="evidence" value="ECO:0007669"/>
    <property type="project" value="InterPro"/>
</dbReference>
<dbReference type="InterPro" id="IPR041685">
    <property type="entry name" value="AAA_GajA/Old/RecF-like"/>
</dbReference>
<name>A0A6N0P0L7_9CREN</name>
<dbReference type="GeneID" id="55642452"/>
<dbReference type="Pfam" id="PF13175">
    <property type="entry name" value="AAA_15"/>
    <property type="match status" value="1"/>
</dbReference>
<dbReference type="InterPro" id="IPR027417">
    <property type="entry name" value="P-loop_NTPase"/>
</dbReference>
<dbReference type="EMBL" id="CP049074">
    <property type="protein sequence ID" value="QKR00820.1"/>
    <property type="molecule type" value="Genomic_DNA"/>
</dbReference>
<dbReference type="OrthoDB" id="25344at2157"/>